<gene>
    <name evidence="4" type="ORF">DFH07DRAFT_827935</name>
</gene>
<sequence>MGEVINVVVAFAVIVFLFRWLTTSNVSSSERSAADTLGFRPKPVSQDMIDTISNMFPDIPPDNIRYDLLRTGSVELSSNKILERGFLDPPPPAYFTLYPREANAEQAARPAQAGAATSTAVKAPKKSLIDRYNLQDRVVQPGPLISEEEVGGKAVWEDSSEKREASLKERKAQMILAARQRMLAQQQKNSSS</sequence>
<reference evidence="4" key="1">
    <citation type="submission" date="2023-03" db="EMBL/GenBank/DDBJ databases">
        <title>Massive genome expansion in bonnet fungi (Mycena s.s.) driven by repeated elements and novel gene families across ecological guilds.</title>
        <authorList>
            <consortium name="Lawrence Berkeley National Laboratory"/>
            <person name="Harder C.B."/>
            <person name="Miyauchi S."/>
            <person name="Viragh M."/>
            <person name="Kuo A."/>
            <person name="Thoen E."/>
            <person name="Andreopoulos B."/>
            <person name="Lu D."/>
            <person name="Skrede I."/>
            <person name="Drula E."/>
            <person name="Henrissat B."/>
            <person name="Morin E."/>
            <person name="Kohler A."/>
            <person name="Barry K."/>
            <person name="LaButti K."/>
            <person name="Morin E."/>
            <person name="Salamov A."/>
            <person name="Lipzen A."/>
            <person name="Mereny Z."/>
            <person name="Hegedus B."/>
            <person name="Baldrian P."/>
            <person name="Stursova M."/>
            <person name="Weitz H."/>
            <person name="Taylor A."/>
            <person name="Grigoriev I.V."/>
            <person name="Nagy L.G."/>
            <person name="Martin F."/>
            <person name="Kauserud H."/>
        </authorList>
    </citation>
    <scope>NUCLEOTIDE SEQUENCE</scope>
    <source>
        <strain evidence="4">CBHHK188m</strain>
    </source>
</reference>
<organism evidence="4 5">
    <name type="scientific">Mycena maculata</name>
    <dbReference type="NCBI Taxonomy" id="230809"/>
    <lineage>
        <taxon>Eukaryota</taxon>
        <taxon>Fungi</taxon>
        <taxon>Dikarya</taxon>
        <taxon>Basidiomycota</taxon>
        <taxon>Agaricomycotina</taxon>
        <taxon>Agaricomycetes</taxon>
        <taxon>Agaricomycetidae</taxon>
        <taxon>Agaricales</taxon>
        <taxon>Marasmiineae</taxon>
        <taxon>Mycenaceae</taxon>
        <taxon>Mycena</taxon>
    </lineage>
</organism>
<dbReference type="AlphaFoldDB" id="A0AAD7IW21"/>
<accession>A0AAD7IW21</accession>
<feature type="domain" description="CUE" evidence="3">
    <location>
        <begin position="44"/>
        <end position="86"/>
    </location>
</feature>
<comment type="caution">
    <text evidence="4">The sequence shown here is derived from an EMBL/GenBank/DDBJ whole genome shotgun (WGS) entry which is preliminary data.</text>
</comment>
<dbReference type="InterPro" id="IPR003892">
    <property type="entry name" value="CUE"/>
</dbReference>
<dbReference type="Pfam" id="PF02845">
    <property type="entry name" value="CUE"/>
    <property type="match status" value="1"/>
</dbReference>
<keyword evidence="2" id="KW-1133">Transmembrane helix</keyword>
<feature type="compositionally biased region" description="Basic and acidic residues" evidence="1">
    <location>
        <begin position="155"/>
        <end position="168"/>
    </location>
</feature>
<evidence type="ECO:0000259" key="3">
    <source>
        <dbReference type="PROSITE" id="PS51140"/>
    </source>
</evidence>
<evidence type="ECO:0000313" key="4">
    <source>
        <dbReference type="EMBL" id="KAJ7750476.1"/>
    </source>
</evidence>
<keyword evidence="5" id="KW-1185">Reference proteome</keyword>
<dbReference type="Gene3D" id="1.10.8.10">
    <property type="entry name" value="DNA helicase RuvA subunit, C-terminal domain"/>
    <property type="match status" value="1"/>
</dbReference>
<dbReference type="EMBL" id="JARJLG010000082">
    <property type="protein sequence ID" value="KAJ7750476.1"/>
    <property type="molecule type" value="Genomic_DNA"/>
</dbReference>
<feature type="transmembrane region" description="Helical" evidence="2">
    <location>
        <begin position="6"/>
        <end position="22"/>
    </location>
</feature>
<evidence type="ECO:0000313" key="5">
    <source>
        <dbReference type="Proteomes" id="UP001215280"/>
    </source>
</evidence>
<evidence type="ECO:0000256" key="2">
    <source>
        <dbReference type="SAM" id="Phobius"/>
    </source>
</evidence>
<dbReference type="PROSITE" id="PS51140">
    <property type="entry name" value="CUE"/>
    <property type="match status" value="1"/>
</dbReference>
<dbReference type="GO" id="GO:0043130">
    <property type="term" value="F:ubiquitin binding"/>
    <property type="evidence" value="ECO:0007669"/>
    <property type="project" value="InterPro"/>
</dbReference>
<proteinExistence type="predicted"/>
<protein>
    <recommendedName>
        <fullName evidence="3">CUE domain-containing protein</fullName>
    </recommendedName>
</protein>
<dbReference type="CDD" id="cd14424">
    <property type="entry name" value="CUE_Cue1p_like"/>
    <property type="match status" value="1"/>
</dbReference>
<keyword evidence="2" id="KW-0812">Transmembrane</keyword>
<name>A0AAD7IW21_9AGAR</name>
<dbReference type="SMART" id="SM00546">
    <property type="entry name" value="CUE"/>
    <property type="match status" value="1"/>
</dbReference>
<feature type="region of interest" description="Disordered" evidence="1">
    <location>
        <begin position="149"/>
        <end position="168"/>
    </location>
</feature>
<dbReference type="Proteomes" id="UP001215280">
    <property type="component" value="Unassembled WGS sequence"/>
</dbReference>
<keyword evidence="2" id="KW-0472">Membrane</keyword>
<evidence type="ECO:0000256" key="1">
    <source>
        <dbReference type="SAM" id="MobiDB-lite"/>
    </source>
</evidence>